<dbReference type="InterPro" id="IPR015422">
    <property type="entry name" value="PyrdxlP-dep_Trfase_small"/>
</dbReference>
<dbReference type="OrthoDB" id="9804264at2"/>
<dbReference type="Pfam" id="PF01041">
    <property type="entry name" value="DegT_DnrJ_EryC1"/>
    <property type="match status" value="1"/>
</dbReference>
<dbReference type="InterPro" id="IPR000653">
    <property type="entry name" value="DegT/StrS_aminotransferase"/>
</dbReference>
<dbReference type="PANTHER" id="PTHR30244:SF34">
    <property type="entry name" value="DTDP-4-AMINO-4,6-DIDEOXYGALACTOSE TRANSAMINASE"/>
    <property type="match status" value="1"/>
</dbReference>
<keyword evidence="1 4" id="KW-0663">Pyridoxal phosphate</keyword>
<accession>A0A545U0D9</accession>
<sequence>MNNTLAIHGGTPINKTAFPAWPSFDKTIVEDIAEIIETGKVNYWTGDKGKQFESSLQSYLGEGYAISTTNGTSALHTAISSLGIGPGDEVICQPYTFIATAFSIMQAGALPVFADVDLSHTLDPESVLENINERTKAILVVHTFGVATDMEAIMQIARKHNLLVIEDCAQALGSKFGNQHLGTIGDAGCYSFCQSKHITTGGEGGAIFVSSEELAWKCRSFRDHGFDVAKRIELLELEQKLPYIHPRLGFNYRMTEVQSAIGIKEMARFEDWNLAQRKKNGKYLSAQLGEHPLVLHPPVDDDIRVNSFWWAPFVLDMQLISCDIKTFAESIAAEGVPSFHVPWPEIYYEEAFTKTQGAGLKNYPFNDPAHRHIDYSQFDCKTARFLGESTLVFPAHPVYCESHMELMFAAFNKAYEYYKK</sequence>
<dbReference type="InterPro" id="IPR015421">
    <property type="entry name" value="PyrdxlP-dep_Trfase_major"/>
</dbReference>
<dbReference type="Gene3D" id="3.40.640.10">
    <property type="entry name" value="Type I PLP-dependent aspartate aminotransferase-like (Major domain)"/>
    <property type="match status" value="1"/>
</dbReference>
<dbReference type="RefSeq" id="WP_142934689.1">
    <property type="nucleotide sequence ID" value="NZ_ML660171.1"/>
</dbReference>
<dbReference type="AlphaFoldDB" id="A0A545U0D9"/>
<dbReference type="Proteomes" id="UP000315439">
    <property type="component" value="Unassembled WGS sequence"/>
</dbReference>
<dbReference type="SUPFAM" id="SSF53383">
    <property type="entry name" value="PLP-dependent transferases"/>
    <property type="match status" value="1"/>
</dbReference>
<feature type="active site" description="Proton acceptor" evidence="3">
    <location>
        <position position="196"/>
    </location>
</feature>
<keyword evidence="6" id="KW-0032">Aminotransferase</keyword>
<evidence type="ECO:0000313" key="7">
    <source>
        <dbReference type="Proteomes" id="UP000315439"/>
    </source>
</evidence>
<comment type="similarity">
    <text evidence="2 5">Belongs to the DegT/DnrJ/EryC1 family.</text>
</comment>
<name>A0A545U0D9_9GAMM</name>
<evidence type="ECO:0000256" key="5">
    <source>
        <dbReference type="RuleBase" id="RU004508"/>
    </source>
</evidence>
<protein>
    <submittedName>
        <fullName evidence="6">DegT/DnrJ/EryC1/StrS family aminotransferase</fullName>
    </submittedName>
</protein>
<evidence type="ECO:0000256" key="2">
    <source>
        <dbReference type="ARBA" id="ARBA00037999"/>
    </source>
</evidence>
<dbReference type="CDD" id="cd00616">
    <property type="entry name" value="AHBA_syn"/>
    <property type="match status" value="1"/>
</dbReference>
<dbReference type="InterPro" id="IPR015424">
    <property type="entry name" value="PyrdxlP-dep_Trfase"/>
</dbReference>
<dbReference type="GO" id="GO:0030170">
    <property type="term" value="F:pyridoxal phosphate binding"/>
    <property type="evidence" value="ECO:0007669"/>
    <property type="project" value="TreeGrafter"/>
</dbReference>
<keyword evidence="7" id="KW-1185">Reference proteome</keyword>
<evidence type="ECO:0000313" key="6">
    <source>
        <dbReference type="EMBL" id="TQV82936.1"/>
    </source>
</evidence>
<evidence type="ECO:0000256" key="4">
    <source>
        <dbReference type="PIRSR" id="PIRSR000390-2"/>
    </source>
</evidence>
<dbReference type="GO" id="GO:0000271">
    <property type="term" value="P:polysaccharide biosynthetic process"/>
    <property type="evidence" value="ECO:0007669"/>
    <property type="project" value="TreeGrafter"/>
</dbReference>
<dbReference type="EMBL" id="VIKS01000015">
    <property type="protein sequence ID" value="TQV82936.1"/>
    <property type="molecule type" value="Genomic_DNA"/>
</dbReference>
<reference evidence="6 7" key="1">
    <citation type="submission" date="2019-07" db="EMBL/GenBank/DDBJ databases">
        <title>Draft genome for Aliikangiella sp. M105.</title>
        <authorList>
            <person name="Wang G."/>
        </authorList>
    </citation>
    <scope>NUCLEOTIDE SEQUENCE [LARGE SCALE GENOMIC DNA]</scope>
    <source>
        <strain evidence="6 7">M105</strain>
    </source>
</reference>
<comment type="caution">
    <text evidence="6">The sequence shown here is derived from an EMBL/GenBank/DDBJ whole genome shotgun (WGS) entry which is preliminary data.</text>
</comment>
<evidence type="ECO:0000256" key="1">
    <source>
        <dbReference type="ARBA" id="ARBA00022898"/>
    </source>
</evidence>
<dbReference type="Gene3D" id="3.90.1150.10">
    <property type="entry name" value="Aspartate Aminotransferase, domain 1"/>
    <property type="match status" value="1"/>
</dbReference>
<proteinExistence type="inferred from homology"/>
<feature type="modified residue" description="N6-(pyridoxal phosphate)lysine" evidence="4">
    <location>
        <position position="196"/>
    </location>
</feature>
<keyword evidence="6" id="KW-0808">Transferase</keyword>
<evidence type="ECO:0000256" key="3">
    <source>
        <dbReference type="PIRSR" id="PIRSR000390-1"/>
    </source>
</evidence>
<dbReference type="PANTHER" id="PTHR30244">
    <property type="entry name" value="TRANSAMINASE"/>
    <property type="match status" value="1"/>
</dbReference>
<dbReference type="GO" id="GO:0008483">
    <property type="term" value="F:transaminase activity"/>
    <property type="evidence" value="ECO:0007669"/>
    <property type="project" value="UniProtKB-KW"/>
</dbReference>
<dbReference type="PIRSF" id="PIRSF000390">
    <property type="entry name" value="PLP_StrS"/>
    <property type="match status" value="1"/>
</dbReference>
<organism evidence="6 7">
    <name type="scientific">Aliikangiella coralliicola</name>
    <dbReference type="NCBI Taxonomy" id="2592383"/>
    <lineage>
        <taxon>Bacteria</taxon>
        <taxon>Pseudomonadati</taxon>
        <taxon>Pseudomonadota</taxon>
        <taxon>Gammaproteobacteria</taxon>
        <taxon>Oceanospirillales</taxon>
        <taxon>Pleioneaceae</taxon>
        <taxon>Aliikangiella</taxon>
    </lineage>
</organism>
<gene>
    <name evidence="6" type="ORF">FLL46_24510</name>
</gene>